<feature type="binding site" evidence="14">
    <location>
        <position position="172"/>
    </location>
    <ligand>
        <name>Zn(2+)</name>
        <dbReference type="ChEBI" id="CHEBI:29105"/>
        <label>2</label>
    </ligand>
</feature>
<feature type="repeat" description="CXXCXGXG motif" evidence="14">
    <location>
        <begin position="151"/>
        <end position="158"/>
    </location>
</feature>
<feature type="binding site" evidence="14">
    <location>
        <position position="194"/>
    </location>
    <ligand>
        <name>Zn(2+)</name>
        <dbReference type="ChEBI" id="CHEBI:29105"/>
        <label>2</label>
    </ligand>
</feature>
<reference evidence="18 19" key="1">
    <citation type="submission" date="2011-10" db="EMBL/GenBank/DDBJ databases">
        <title>Genome sequence of Gluconobacter morbifer G707, isolated from Drosophila gut.</title>
        <authorList>
            <person name="Lee W.-J."/>
            <person name="Kim E.-K."/>
        </authorList>
    </citation>
    <scope>NUCLEOTIDE SEQUENCE [LARGE SCALE GENOMIC DNA]</scope>
    <source>
        <strain evidence="18 19">G707</strain>
    </source>
</reference>
<comment type="domain">
    <text evidence="14">The J domain is necessary and sufficient to stimulate DnaK ATPase activity. Zinc center 1 plays an important role in the autonomous, DnaK-independent chaperone activity of DnaJ. Zinc center 2 is essential for interaction with DnaK and for DnaJ activity.</text>
</comment>
<protein>
    <recommendedName>
        <fullName evidence="13 14">Chaperone protein DnaJ</fullName>
    </recommendedName>
</protein>
<proteinExistence type="inferred from homology"/>
<evidence type="ECO:0000256" key="12">
    <source>
        <dbReference type="ARBA" id="ARBA00061004"/>
    </source>
</evidence>
<feature type="repeat" description="CXXCXGXG motif" evidence="14">
    <location>
        <begin position="191"/>
        <end position="198"/>
    </location>
</feature>
<dbReference type="Pfam" id="PF00226">
    <property type="entry name" value="DnaJ"/>
    <property type="match status" value="1"/>
</dbReference>
<comment type="similarity">
    <text evidence="12 14">Belongs to the DnaJ family.</text>
</comment>
<feature type="binding site" evidence="14">
    <location>
        <position position="208"/>
    </location>
    <ligand>
        <name>Zn(2+)</name>
        <dbReference type="ChEBI" id="CHEBI:29105"/>
        <label>1</label>
    </ligand>
</feature>
<evidence type="ECO:0000256" key="10">
    <source>
        <dbReference type="ARBA" id="ARBA00023186"/>
    </source>
</evidence>
<dbReference type="PRINTS" id="PR00625">
    <property type="entry name" value="JDOMAIN"/>
</dbReference>
<dbReference type="NCBIfam" id="NF008035">
    <property type="entry name" value="PRK10767.1"/>
    <property type="match status" value="1"/>
</dbReference>
<evidence type="ECO:0000313" key="19">
    <source>
        <dbReference type="Proteomes" id="UP000004949"/>
    </source>
</evidence>
<evidence type="ECO:0000256" key="6">
    <source>
        <dbReference type="ARBA" id="ARBA00022737"/>
    </source>
</evidence>
<feature type="domain" description="J" evidence="16">
    <location>
        <begin position="6"/>
        <end position="71"/>
    </location>
</feature>
<evidence type="ECO:0000256" key="4">
    <source>
        <dbReference type="ARBA" id="ARBA00022705"/>
    </source>
</evidence>
<dbReference type="AlphaFoldDB" id="G6XK07"/>
<evidence type="ECO:0000313" key="18">
    <source>
        <dbReference type="EMBL" id="EHH67969.1"/>
    </source>
</evidence>
<dbReference type="InterPro" id="IPR018253">
    <property type="entry name" value="DnaJ_domain_CS"/>
</dbReference>
<dbReference type="OrthoDB" id="9779889at2"/>
<sequence>MATKIDYYECLEVSRTASADELKKAFRKQAMRYHPDRNPGDATAEQKFKEINEAYDVLKDDQKRAAYDQYGHAAFEGGMGGGGFGGGFGGFGGAGPGGLGDIFEQMFGDMMGGRRGGRRTGADVQVHVEISLMEAFSGCKKDVEVRTRGACEACHGSGSADADGGSSTCPTCHGAGKVRAQQGFFLVERPCPTCHGSGRTVRNPCKVCHGTGTEAKTETISIDIPAGVEDGTRIRMAGRGEAGGEGVQPGDLYVHISVENHSIFQRDGANIYCRVPLRMTQAALGTEVEVPVIDGSRSKVRIPAGTQTGETFRLRGKGFSVLRSSARGDMYIQVSVETPHHLTKRQRELLEEFEQEAGDDHTKASPENSGFFAKVRDFFEGR</sequence>
<dbReference type="GO" id="GO:0005524">
    <property type="term" value="F:ATP binding"/>
    <property type="evidence" value="ECO:0007669"/>
    <property type="project" value="InterPro"/>
</dbReference>
<evidence type="ECO:0000256" key="1">
    <source>
        <dbReference type="ARBA" id="ARBA00004496"/>
    </source>
</evidence>
<dbReference type="eggNOG" id="COG0484">
    <property type="taxonomic scope" value="Bacteria"/>
</dbReference>
<feature type="binding site" evidence="14">
    <location>
        <position position="191"/>
    </location>
    <ligand>
        <name>Zn(2+)</name>
        <dbReference type="ChEBI" id="CHEBI:29105"/>
        <label>2</label>
    </ligand>
</feature>
<dbReference type="SMART" id="SM00271">
    <property type="entry name" value="DnaJ"/>
    <property type="match status" value="1"/>
</dbReference>
<feature type="domain" description="CR-type" evidence="17">
    <location>
        <begin position="138"/>
        <end position="217"/>
    </location>
</feature>
<dbReference type="FunFam" id="1.10.287.110:FF:000034">
    <property type="entry name" value="Chaperone protein DnaJ"/>
    <property type="match status" value="1"/>
</dbReference>
<dbReference type="GO" id="GO:0006260">
    <property type="term" value="P:DNA replication"/>
    <property type="evidence" value="ECO:0007669"/>
    <property type="project" value="UniProtKB-KW"/>
</dbReference>
<dbReference type="InterPro" id="IPR002939">
    <property type="entry name" value="DnaJ_C"/>
</dbReference>
<dbReference type="InterPro" id="IPR001305">
    <property type="entry name" value="HSP_DnaJ_Cys-rich_dom"/>
</dbReference>
<evidence type="ECO:0000256" key="15">
    <source>
        <dbReference type="PROSITE-ProRule" id="PRU00546"/>
    </source>
</evidence>
<dbReference type="Gene3D" id="1.10.287.110">
    <property type="entry name" value="DnaJ domain"/>
    <property type="match status" value="1"/>
</dbReference>
<keyword evidence="10 14" id="KW-0143">Chaperone</keyword>
<evidence type="ECO:0000256" key="7">
    <source>
        <dbReference type="ARBA" id="ARBA00022771"/>
    </source>
</evidence>
<comment type="subcellular location">
    <subcellularLocation>
        <location evidence="1 14">Cytoplasm</location>
    </subcellularLocation>
</comment>
<comment type="function">
    <text evidence="11 14">Participates actively in the response to hyperosmotic and heat shock by preventing the aggregation of stress-denatured proteins and by disaggregating proteins, also in an autonomous, DnaK-independent fashion. Unfolded proteins bind initially to DnaJ; upon interaction with the DnaJ-bound protein, DnaK hydrolyzes its bound ATP, resulting in the formation of a stable complex. GrpE releases ADP from DnaK; ATP binding to DnaK triggers the release of the substrate protein, thus completing the reaction cycle. Several rounds of ATP-dependent interactions between DnaJ, DnaK and GrpE are required for fully efficient folding. Also involved, together with DnaK and GrpE, in the DNA replication of plasmids through activation of initiation proteins.</text>
</comment>
<evidence type="ECO:0000256" key="8">
    <source>
        <dbReference type="ARBA" id="ARBA00022833"/>
    </source>
</evidence>
<dbReference type="HAMAP" id="MF_01152">
    <property type="entry name" value="DnaJ"/>
    <property type="match status" value="1"/>
</dbReference>
<gene>
    <name evidence="14" type="primary">dnaJ</name>
    <name evidence="18" type="ORF">GMO_17360</name>
</gene>
<name>G6XK07_9PROT</name>
<evidence type="ECO:0000256" key="14">
    <source>
        <dbReference type="HAMAP-Rule" id="MF_01152"/>
    </source>
</evidence>
<evidence type="ECO:0000259" key="17">
    <source>
        <dbReference type="PROSITE" id="PS51188"/>
    </source>
</evidence>
<dbReference type="GO" id="GO:0008270">
    <property type="term" value="F:zinc ion binding"/>
    <property type="evidence" value="ECO:0007669"/>
    <property type="project" value="UniProtKB-UniRule"/>
</dbReference>
<dbReference type="GO" id="GO:0042026">
    <property type="term" value="P:protein refolding"/>
    <property type="evidence" value="ECO:0007669"/>
    <property type="project" value="TreeGrafter"/>
</dbReference>
<evidence type="ECO:0000259" key="16">
    <source>
        <dbReference type="PROSITE" id="PS50076"/>
    </source>
</evidence>
<keyword evidence="9 14" id="KW-0346">Stress response</keyword>
<feature type="binding site" evidence="14">
    <location>
        <position position="151"/>
    </location>
    <ligand>
        <name>Zn(2+)</name>
        <dbReference type="ChEBI" id="CHEBI:29105"/>
        <label>1</label>
    </ligand>
</feature>
<keyword evidence="4 14" id="KW-0235">DNA replication</keyword>
<dbReference type="PROSITE" id="PS50076">
    <property type="entry name" value="DNAJ_2"/>
    <property type="match status" value="1"/>
</dbReference>
<dbReference type="InterPro" id="IPR008971">
    <property type="entry name" value="HSP40/DnaJ_pept-bd"/>
</dbReference>
<keyword evidence="6 14" id="KW-0677">Repeat</keyword>
<dbReference type="Pfam" id="PF01556">
    <property type="entry name" value="DnaJ_C"/>
    <property type="match status" value="1"/>
</dbReference>
<evidence type="ECO:0000256" key="3">
    <source>
        <dbReference type="ARBA" id="ARBA00022490"/>
    </source>
</evidence>
<comment type="caution">
    <text evidence="18">The sequence shown here is derived from an EMBL/GenBank/DDBJ whole genome shotgun (WGS) entry which is preliminary data.</text>
</comment>
<dbReference type="InterPro" id="IPR036410">
    <property type="entry name" value="HSP_DnaJ_Cys-rich_dom_sf"/>
</dbReference>
<keyword evidence="7 14" id="KW-0863">Zinc-finger</keyword>
<dbReference type="CDD" id="cd10719">
    <property type="entry name" value="DnaJ_zf"/>
    <property type="match status" value="1"/>
</dbReference>
<dbReference type="FunFam" id="2.60.260.20:FF:000004">
    <property type="entry name" value="Molecular chaperone DnaJ"/>
    <property type="match status" value="1"/>
</dbReference>
<dbReference type="CDD" id="cd10747">
    <property type="entry name" value="DnaJ_C"/>
    <property type="match status" value="1"/>
</dbReference>
<feature type="binding site" evidence="14">
    <location>
        <position position="154"/>
    </location>
    <ligand>
        <name>Zn(2+)</name>
        <dbReference type="ChEBI" id="CHEBI:29105"/>
        <label>1</label>
    </ligand>
</feature>
<feature type="binding site" evidence="14">
    <location>
        <position position="205"/>
    </location>
    <ligand>
        <name>Zn(2+)</name>
        <dbReference type="ChEBI" id="CHEBI:29105"/>
        <label>1</label>
    </ligand>
</feature>
<keyword evidence="3 14" id="KW-0963">Cytoplasm</keyword>
<dbReference type="RefSeq" id="WP_008851883.1">
    <property type="nucleotide sequence ID" value="NZ_AGQV01000005.1"/>
</dbReference>
<dbReference type="Gene3D" id="6.20.20.10">
    <property type="match status" value="2"/>
</dbReference>
<dbReference type="Proteomes" id="UP000004949">
    <property type="component" value="Unassembled WGS sequence"/>
</dbReference>
<dbReference type="PROSITE" id="PS51188">
    <property type="entry name" value="ZF_CR"/>
    <property type="match status" value="1"/>
</dbReference>
<accession>G6XK07</accession>
<dbReference type="FunFam" id="2.10.230.10:FF:000002">
    <property type="entry name" value="Molecular chaperone DnaJ"/>
    <property type="match status" value="1"/>
</dbReference>
<keyword evidence="8 14" id="KW-0862">Zinc</keyword>
<dbReference type="InterPro" id="IPR012724">
    <property type="entry name" value="DnaJ"/>
</dbReference>
<dbReference type="SUPFAM" id="SSF46565">
    <property type="entry name" value="Chaperone J-domain"/>
    <property type="match status" value="1"/>
</dbReference>
<dbReference type="Gene3D" id="2.60.260.20">
    <property type="entry name" value="Urease metallochaperone UreE, N-terminal domain"/>
    <property type="match status" value="2"/>
</dbReference>
<dbReference type="EMBL" id="AGQV01000005">
    <property type="protein sequence ID" value="EHH67969.1"/>
    <property type="molecule type" value="Genomic_DNA"/>
</dbReference>
<organism evidence="18 19">
    <name type="scientific">Gluconobacter morbifer G707</name>
    <dbReference type="NCBI Taxonomy" id="1088869"/>
    <lineage>
        <taxon>Bacteria</taxon>
        <taxon>Pseudomonadati</taxon>
        <taxon>Pseudomonadota</taxon>
        <taxon>Alphaproteobacteria</taxon>
        <taxon>Acetobacterales</taxon>
        <taxon>Acetobacteraceae</taxon>
        <taxon>Gluconobacter</taxon>
    </lineage>
</organism>
<evidence type="ECO:0000256" key="2">
    <source>
        <dbReference type="ARBA" id="ARBA00011738"/>
    </source>
</evidence>
<feature type="zinc finger region" description="CR-type" evidence="15">
    <location>
        <begin position="138"/>
        <end position="217"/>
    </location>
</feature>
<feature type="repeat" description="CXXCXGXG motif" evidence="14">
    <location>
        <begin position="205"/>
        <end position="212"/>
    </location>
</feature>
<evidence type="ECO:0000256" key="13">
    <source>
        <dbReference type="ARBA" id="ARBA00067609"/>
    </source>
</evidence>
<comment type="cofactor">
    <cofactor evidence="14">
        <name>Zn(2+)</name>
        <dbReference type="ChEBI" id="CHEBI:29105"/>
    </cofactor>
    <text evidence="14">Binds 2 Zn(2+) ions per monomer.</text>
</comment>
<evidence type="ECO:0000256" key="11">
    <source>
        <dbReference type="ARBA" id="ARBA00053423"/>
    </source>
</evidence>
<dbReference type="PATRIC" id="fig|1088869.3.peg.1731"/>
<dbReference type="NCBIfam" id="TIGR02349">
    <property type="entry name" value="DnaJ_bact"/>
    <property type="match status" value="1"/>
</dbReference>
<dbReference type="PANTHER" id="PTHR43096">
    <property type="entry name" value="DNAJ HOMOLOG 1, MITOCHONDRIAL-RELATED"/>
    <property type="match status" value="1"/>
</dbReference>
<dbReference type="SUPFAM" id="SSF57938">
    <property type="entry name" value="DnaJ/Hsp40 cysteine-rich domain"/>
    <property type="match status" value="1"/>
</dbReference>
<feature type="binding site" evidence="14">
    <location>
        <position position="169"/>
    </location>
    <ligand>
        <name>Zn(2+)</name>
        <dbReference type="ChEBI" id="CHEBI:29105"/>
        <label>2</label>
    </ligand>
</feature>
<dbReference type="PROSITE" id="PS00636">
    <property type="entry name" value="DNAJ_1"/>
    <property type="match status" value="1"/>
</dbReference>
<dbReference type="PANTHER" id="PTHR43096:SF48">
    <property type="entry name" value="CHAPERONE PROTEIN DNAJ"/>
    <property type="match status" value="1"/>
</dbReference>
<keyword evidence="19" id="KW-1185">Reference proteome</keyword>
<evidence type="ECO:0000256" key="5">
    <source>
        <dbReference type="ARBA" id="ARBA00022723"/>
    </source>
</evidence>
<keyword evidence="5 14" id="KW-0479">Metal-binding</keyword>
<dbReference type="GO" id="GO:0051082">
    <property type="term" value="F:unfolded protein binding"/>
    <property type="evidence" value="ECO:0007669"/>
    <property type="project" value="UniProtKB-UniRule"/>
</dbReference>
<dbReference type="CDD" id="cd06257">
    <property type="entry name" value="DnaJ"/>
    <property type="match status" value="1"/>
</dbReference>
<feature type="repeat" description="CXXCXGXG motif" evidence="14">
    <location>
        <begin position="169"/>
        <end position="176"/>
    </location>
</feature>
<comment type="subunit">
    <text evidence="2 14">Homodimer.</text>
</comment>
<dbReference type="InterPro" id="IPR001623">
    <property type="entry name" value="DnaJ_domain"/>
</dbReference>
<dbReference type="InterPro" id="IPR036869">
    <property type="entry name" value="J_dom_sf"/>
</dbReference>
<dbReference type="STRING" id="1088869.GMO_17360"/>
<dbReference type="GO" id="GO:0009408">
    <property type="term" value="P:response to heat"/>
    <property type="evidence" value="ECO:0007669"/>
    <property type="project" value="InterPro"/>
</dbReference>
<dbReference type="GO" id="GO:0031072">
    <property type="term" value="F:heat shock protein binding"/>
    <property type="evidence" value="ECO:0007669"/>
    <property type="project" value="InterPro"/>
</dbReference>
<dbReference type="Pfam" id="PF00684">
    <property type="entry name" value="DnaJ_CXXCXGXG"/>
    <property type="match status" value="1"/>
</dbReference>
<dbReference type="SUPFAM" id="SSF49493">
    <property type="entry name" value="HSP40/DnaJ peptide-binding domain"/>
    <property type="match status" value="2"/>
</dbReference>
<dbReference type="GO" id="GO:0005737">
    <property type="term" value="C:cytoplasm"/>
    <property type="evidence" value="ECO:0007669"/>
    <property type="project" value="UniProtKB-SubCell"/>
</dbReference>
<evidence type="ECO:0000256" key="9">
    <source>
        <dbReference type="ARBA" id="ARBA00023016"/>
    </source>
</evidence>